<evidence type="ECO:0000313" key="2">
    <source>
        <dbReference type="EMBL" id="MCZ8515626.1"/>
    </source>
</evidence>
<accession>A0ABT4QFJ0</accession>
<feature type="transmembrane region" description="Helical" evidence="1">
    <location>
        <begin position="46"/>
        <end position="64"/>
    </location>
</feature>
<gene>
    <name evidence="2" type="ORF">O9H85_25095</name>
</gene>
<dbReference type="EMBL" id="JAQAGZ010000018">
    <property type="protein sequence ID" value="MCZ8515626.1"/>
    <property type="molecule type" value="Genomic_DNA"/>
</dbReference>
<comment type="caution">
    <text evidence="2">The sequence shown here is derived from an EMBL/GenBank/DDBJ whole genome shotgun (WGS) entry which is preliminary data.</text>
</comment>
<sequence>MWNSAQKEEGLHTYDIPKLEKKREKLQLGAALGGGHSQRRIGRGSMLSGFVAWIPLTSLCYLSFNVLN</sequence>
<dbReference type="RefSeq" id="WP_269884150.1">
    <property type="nucleotide sequence ID" value="NZ_JAQAGZ010000018.1"/>
</dbReference>
<name>A0ABT4QFJ0_9BACL</name>
<proteinExistence type="predicted"/>
<keyword evidence="1" id="KW-0812">Transmembrane</keyword>
<protein>
    <submittedName>
        <fullName evidence="2">Uncharacterized protein</fullName>
    </submittedName>
</protein>
<evidence type="ECO:0000313" key="3">
    <source>
        <dbReference type="Proteomes" id="UP001527882"/>
    </source>
</evidence>
<keyword evidence="3" id="KW-1185">Reference proteome</keyword>
<reference evidence="2 3" key="1">
    <citation type="submission" date="2022-12" db="EMBL/GenBank/DDBJ databases">
        <title>Draft genome sequence of Paenibacillus sp. dW9.</title>
        <authorList>
            <person name="Choi E.-W."/>
            <person name="Kim D.-U."/>
        </authorList>
    </citation>
    <scope>NUCLEOTIDE SEQUENCE [LARGE SCALE GENOMIC DNA]</scope>
    <source>
        <strain evidence="3">dW9</strain>
    </source>
</reference>
<evidence type="ECO:0000256" key="1">
    <source>
        <dbReference type="SAM" id="Phobius"/>
    </source>
</evidence>
<keyword evidence="1" id="KW-0472">Membrane</keyword>
<keyword evidence="1" id="KW-1133">Transmembrane helix</keyword>
<dbReference type="Proteomes" id="UP001527882">
    <property type="component" value="Unassembled WGS sequence"/>
</dbReference>
<organism evidence="2 3">
    <name type="scientific">Paenibacillus gyeongsangnamensis</name>
    <dbReference type="NCBI Taxonomy" id="3388067"/>
    <lineage>
        <taxon>Bacteria</taxon>
        <taxon>Bacillati</taxon>
        <taxon>Bacillota</taxon>
        <taxon>Bacilli</taxon>
        <taxon>Bacillales</taxon>
        <taxon>Paenibacillaceae</taxon>
        <taxon>Paenibacillus</taxon>
    </lineage>
</organism>